<reference evidence="6" key="1">
    <citation type="journal article" date="2019" name="Int. J. Syst. Evol. Microbiol.">
        <title>The Global Catalogue of Microorganisms (GCM) 10K type strain sequencing project: providing services to taxonomists for standard genome sequencing and annotation.</title>
        <authorList>
            <consortium name="The Broad Institute Genomics Platform"/>
            <consortium name="The Broad Institute Genome Sequencing Center for Infectious Disease"/>
            <person name="Wu L."/>
            <person name="Ma J."/>
        </authorList>
    </citation>
    <scope>NUCLEOTIDE SEQUENCE [LARGE SCALE GENOMIC DNA]</scope>
    <source>
        <strain evidence="6">JCM 18126</strain>
    </source>
</reference>
<dbReference type="Pfam" id="PF01817">
    <property type="entry name" value="CM_2"/>
    <property type="match status" value="1"/>
</dbReference>
<feature type="domain" description="N-acetyltransferase" evidence="4">
    <location>
        <begin position="109"/>
        <end position="260"/>
    </location>
</feature>
<keyword evidence="1" id="KW-0808">Transferase</keyword>
<proteinExistence type="predicted"/>
<dbReference type="SUPFAM" id="SSF48600">
    <property type="entry name" value="Chorismate mutase II"/>
    <property type="match status" value="1"/>
</dbReference>
<dbReference type="PROSITE" id="PS51168">
    <property type="entry name" value="CHORISMATE_MUT_2"/>
    <property type="match status" value="1"/>
</dbReference>
<evidence type="ECO:0000313" key="5">
    <source>
        <dbReference type="EMBL" id="GAA4962753.1"/>
    </source>
</evidence>
<dbReference type="PROSITE" id="PS51186">
    <property type="entry name" value="GNAT"/>
    <property type="match status" value="1"/>
</dbReference>
<sequence>MGDEPEAGDLAGGELARVRAEIDALDGDLVALLARRERLVRRAGRLTAGATAVCDPERAVRVVRRARELAAAAAASREVAERTYRAMVGAFVDLELLASGFATPGPAGTLLSPAGPEDAGELLVLQRAAFAEEARRYGDPGLPAMVEPVAELSAALAAGPALKAVAGGRVVGSVRGRVEAGVLHVGRLVVAPDRRGRGIGGALLSALERAVAGAAARAVLFTGSRSAGNLRLYARHGYAEERREEVGRGVVLVHLGKDLPGPPPGGRPG</sequence>
<dbReference type="InterPro" id="IPR002701">
    <property type="entry name" value="CM_II_prokaryot"/>
</dbReference>
<gene>
    <name evidence="5" type="ORF">GCM10023225_02880</name>
</gene>
<evidence type="ECO:0000256" key="1">
    <source>
        <dbReference type="ARBA" id="ARBA00022679"/>
    </source>
</evidence>
<dbReference type="Gene3D" id="3.40.630.30">
    <property type="match status" value="1"/>
</dbReference>
<dbReference type="InterPro" id="IPR036979">
    <property type="entry name" value="CM_dom_sf"/>
</dbReference>
<dbReference type="Pfam" id="PF13508">
    <property type="entry name" value="Acetyltransf_7"/>
    <property type="match status" value="1"/>
</dbReference>
<accession>A0ABP9H752</accession>
<dbReference type="Proteomes" id="UP001501195">
    <property type="component" value="Unassembled WGS sequence"/>
</dbReference>
<dbReference type="SMART" id="SM00830">
    <property type="entry name" value="CM_2"/>
    <property type="match status" value="1"/>
</dbReference>
<dbReference type="PANTHER" id="PTHR43877:SF2">
    <property type="entry name" value="AMINOALKYLPHOSPHONATE N-ACETYLTRANSFERASE-RELATED"/>
    <property type="match status" value="1"/>
</dbReference>
<dbReference type="Gene3D" id="1.20.59.10">
    <property type="entry name" value="Chorismate mutase"/>
    <property type="match status" value="1"/>
</dbReference>
<feature type="domain" description="Chorismate mutase" evidence="3">
    <location>
        <begin position="9"/>
        <end position="99"/>
    </location>
</feature>
<dbReference type="InterPro" id="IPR000182">
    <property type="entry name" value="GNAT_dom"/>
</dbReference>
<name>A0ABP9H752_9ACTN</name>
<dbReference type="RefSeq" id="WP_345710525.1">
    <property type="nucleotide sequence ID" value="NZ_BAABIL010000023.1"/>
</dbReference>
<dbReference type="InterPro" id="IPR050832">
    <property type="entry name" value="Bact_Acetyltransf"/>
</dbReference>
<dbReference type="PANTHER" id="PTHR43877">
    <property type="entry name" value="AMINOALKYLPHOSPHONATE N-ACETYLTRANSFERASE-RELATED-RELATED"/>
    <property type="match status" value="1"/>
</dbReference>
<dbReference type="CDD" id="cd04301">
    <property type="entry name" value="NAT_SF"/>
    <property type="match status" value="1"/>
</dbReference>
<protein>
    <recommendedName>
        <fullName evidence="7">Chorismate mutase</fullName>
    </recommendedName>
</protein>
<dbReference type="InterPro" id="IPR036263">
    <property type="entry name" value="Chorismate_II_sf"/>
</dbReference>
<evidence type="ECO:0008006" key="7">
    <source>
        <dbReference type="Google" id="ProtNLM"/>
    </source>
</evidence>
<dbReference type="InterPro" id="IPR016181">
    <property type="entry name" value="Acyl_CoA_acyltransferase"/>
</dbReference>
<keyword evidence="2" id="KW-0012">Acyltransferase</keyword>
<evidence type="ECO:0000256" key="2">
    <source>
        <dbReference type="ARBA" id="ARBA00023315"/>
    </source>
</evidence>
<keyword evidence="6" id="KW-1185">Reference proteome</keyword>
<evidence type="ECO:0000259" key="3">
    <source>
        <dbReference type="PROSITE" id="PS51168"/>
    </source>
</evidence>
<organism evidence="5 6">
    <name type="scientific">Kineococcus glutinatus</name>
    <dbReference type="NCBI Taxonomy" id="1070872"/>
    <lineage>
        <taxon>Bacteria</taxon>
        <taxon>Bacillati</taxon>
        <taxon>Actinomycetota</taxon>
        <taxon>Actinomycetes</taxon>
        <taxon>Kineosporiales</taxon>
        <taxon>Kineosporiaceae</taxon>
        <taxon>Kineococcus</taxon>
    </lineage>
</organism>
<comment type="caution">
    <text evidence="5">The sequence shown here is derived from an EMBL/GenBank/DDBJ whole genome shotgun (WGS) entry which is preliminary data.</text>
</comment>
<evidence type="ECO:0000313" key="6">
    <source>
        <dbReference type="Proteomes" id="UP001501195"/>
    </source>
</evidence>
<evidence type="ECO:0000259" key="4">
    <source>
        <dbReference type="PROSITE" id="PS51186"/>
    </source>
</evidence>
<dbReference type="SUPFAM" id="SSF55729">
    <property type="entry name" value="Acyl-CoA N-acyltransferases (Nat)"/>
    <property type="match status" value="1"/>
</dbReference>
<dbReference type="EMBL" id="BAABIL010000023">
    <property type="protein sequence ID" value="GAA4962753.1"/>
    <property type="molecule type" value="Genomic_DNA"/>
</dbReference>